<dbReference type="Proteomes" id="UP000560658">
    <property type="component" value="Unassembled WGS sequence"/>
</dbReference>
<organism evidence="2 3">
    <name type="scientific">Bacteroides reticulotermitis</name>
    <dbReference type="NCBI Taxonomy" id="1133319"/>
    <lineage>
        <taxon>Bacteria</taxon>
        <taxon>Pseudomonadati</taxon>
        <taxon>Bacteroidota</taxon>
        <taxon>Bacteroidia</taxon>
        <taxon>Bacteroidales</taxon>
        <taxon>Bacteroidaceae</taxon>
        <taxon>Bacteroides</taxon>
    </lineage>
</organism>
<dbReference type="RefSeq" id="WP_044163111.1">
    <property type="nucleotide sequence ID" value="NZ_JACIER010000016.1"/>
</dbReference>
<gene>
    <name evidence="2" type="ORF">GGR06_003369</name>
</gene>
<keyword evidence="3" id="KW-1185">Reference proteome</keyword>
<proteinExistence type="predicted"/>
<dbReference type="EMBL" id="JACIER010000016">
    <property type="protein sequence ID" value="MBB4045554.1"/>
    <property type="molecule type" value="Genomic_DNA"/>
</dbReference>
<evidence type="ECO:0008006" key="4">
    <source>
        <dbReference type="Google" id="ProtNLM"/>
    </source>
</evidence>
<feature type="signal peptide" evidence="1">
    <location>
        <begin position="1"/>
        <end position="28"/>
    </location>
</feature>
<evidence type="ECO:0000313" key="2">
    <source>
        <dbReference type="EMBL" id="MBB4045554.1"/>
    </source>
</evidence>
<evidence type="ECO:0000313" key="3">
    <source>
        <dbReference type="Proteomes" id="UP000560658"/>
    </source>
</evidence>
<reference evidence="2" key="1">
    <citation type="submission" date="2020-08" db="EMBL/GenBank/DDBJ databases">
        <title>Genomic Encyclopedia of Type Strains, Phase IV (KMG-IV): sequencing the most valuable type-strain genomes for metagenomic binning, comparative biology and taxonomic classification.</title>
        <authorList>
            <person name="Goeker M."/>
        </authorList>
    </citation>
    <scope>NUCLEOTIDE SEQUENCE [LARGE SCALE GENOMIC DNA]</scope>
    <source>
        <strain evidence="2">DSM 105720</strain>
    </source>
</reference>
<name>A0A840D7W4_9BACE</name>
<evidence type="ECO:0000256" key="1">
    <source>
        <dbReference type="SAM" id="SignalP"/>
    </source>
</evidence>
<protein>
    <recommendedName>
        <fullName evidence="4">Lipoprotein</fullName>
    </recommendedName>
</protein>
<comment type="caution">
    <text evidence="2">The sequence shown here is derived from an EMBL/GenBank/DDBJ whole genome shotgun (WGS) entry which is preliminary data.</text>
</comment>
<feature type="chain" id="PRO_5032691397" description="Lipoprotein" evidence="1">
    <location>
        <begin position="29"/>
        <end position="148"/>
    </location>
</feature>
<keyword evidence="1" id="KW-0732">Signal</keyword>
<sequence>MKTKAFKYLRLALMAVLLVNLTSCEVEIRDFYDRDDIGSSYYNRSSELCSRTWVSFYWDANGNRCRQEWDFYMDRTGVDYLRVEYPNGVVETFEHNFRWNWENYAQTSIRMYYAANDISYFDNVYLGGNRLSGYLDGRNNYVEFEGVR</sequence>
<dbReference type="AlphaFoldDB" id="A0A840D7W4"/>
<accession>A0A840D7W4</accession>